<dbReference type="PANTHER" id="PTHR12835:SF5">
    <property type="entry name" value="BIOTIN--PROTEIN LIGASE"/>
    <property type="match status" value="1"/>
</dbReference>
<dbReference type="PANTHER" id="PTHR12835">
    <property type="entry name" value="BIOTIN PROTEIN LIGASE"/>
    <property type="match status" value="1"/>
</dbReference>
<dbReference type="Gene3D" id="3.30.930.10">
    <property type="entry name" value="Bira Bifunctional Protein, Domain 2"/>
    <property type="match status" value="1"/>
</dbReference>
<dbReference type="NCBIfam" id="TIGR00121">
    <property type="entry name" value="birA_ligase"/>
    <property type="match status" value="1"/>
</dbReference>
<feature type="domain" description="BPL/LPL catalytic" evidence="2">
    <location>
        <begin position="14"/>
        <end position="199"/>
    </location>
</feature>
<evidence type="ECO:0000313" key="3">
    <source>
        <dbReference type="EMBL" id="APC96399.1"/>
    </source>
</evidence>
<accession>A0A1J0KRQ9</accession>
<proteinExistence type="predicted"/>
<keyword evidence="1 3" id="KW-0436">Ligase</keyword>
<dbReference type="RefSeq" id="WP_071663922.1">
    <property type="nucleotide sequence ID" value="NZ_CP009654.1"/>
</dbReference>
<dbReference type="InterPro" id="IPR004408">
    <property type="entry name" value="Biotin_CoA_COase_ligase"/>
</dbReference>
<dbReference type="Pfam" id="PF03099">
    <property type="entry name" value="BPL_LplA_LipB"/>
    <property type="match status" value="1"/>
</dbReference>
<evidence type="ECO:0000313" key="4">
    <source>
        <dbReference type="Proteomes" id="UP000182521"/>
    </source>
</evidence>
<protein>
    <submittedName>
        <fullName evidence="3">Biotin--[acetyl-CoA-carboxylase] ligase</fullName>
        <ecNumber evidence="3">6.3.4.15</ecNumber>
    </submittedName>
</protein>
<sequence length="263" mass="30036">MKNYSFIEKYLKEIDDIDIEYFPQIASTNLYLSEKKFTHKYHLCFTDIQTSGKGRRGSKWVSSGKDNIYATLASKVSVNLEKLPIISLLVAVSVVKTIESVINEDLRKFLKVKLPNDIYFKDKKIAGILIETKNITRNSFDIIIGVGINVNIDSLEEEIDRDWTSISLVNNKEINSSKLLVELISNLMNSLNQEINILETLKSFEKYDYTFGKLISFNDGEDVYKGIARGINKDMQLILEMSRGTLMVDIAKINKLKVLNESN</sequence>
<dbReference type="PROSITE" id="PS51733">
    <property type="entry name" value="BPL_LPL_CATALYTIC"/>
    <property type="match status" value="1"/>
</dbReference>
<dbReference type="InterPro" id="IPR004143">
    <property type="entry name" value="BPL_LPL_catalytic"/>
</dbReference>
<dbReference type="GO" id="GO:0005737">
    <property type="term" value="C:cytoplasm"/>
    <property type="evidence" value="ECO:0007669"/>
    <property type="project" value="TreeGrafter"/>
</dbReference>
<dbReference type="STRING" id="1542390.KX01_994"/>
<gene>
    <name evidence="3" type="ORF">KX01_994</name>
</gene>
<dbReference type="Proteomes" id="UP000182521">
    <property type="component" value="Chromosome"/>
</dbReference>
<evidence type="ECO:0000256" key="1">
    <source>
        <dbReference type="ARBA" id="ARBA00022598"/>
    </source>
</evidence>
<dbReference type="SUPFAM" id="SSF55681">
    <property type="entry name" value="Class II aaRS and biotin synthetases"/>
    <property type="match status" value="1"/>
</dbReference>
<keyword evidence="4" id="KW-1185">Reference proteome</keyword>
<dbReference type="KEGG" id="frc:KX01_994"/>
<dbReference type="EC" id="6.3.4.15" evidence="3"/>
<name>A0A1J0KRQ9_9GAMM</name>
<dbReference type="OrthoDB" id="9807064at2"/>
<dbReference type="CDD" id="cd16442">
    <property type="entry name" value="BPL"/>
    <property type="match status" value="1"/>
</dbReference>
<dbReference type="GO" id="GO:0004077">
    <property type="term" value="F:biotin--[biotin carboxyl-carrier protein] ligase activity"/>
    <property type="evidence" value="ECO:0007669"/>
    <property type="project" value="UniProtKB-EC"/>
</dbReference>
<organism evidence="3 4">
    <name type="scientific">Francisella frigiditurris</name>
    <dbReference type="NCBI Taxonomy" id="1542390"/>
    <lineage>
        <taxon>Bacteria</taxon>
        <taxon>Pseudomonadati</taxon>
        <taxon>Pseudomonadota</taxon>
        <taxon>Gammaproteobacteria</taxon>
        <taxon>Thiotrichales</taxon>
        <taxon>Francisellaceae</taxon>
        <taxon>Francisella</taxon>
    </lineage>
</organism>
<reference evidence="4" key="1">
    <citation type="submission" date="2014-10" db="EMBL/GenBank/DDBJ databases">
        <authorList>
            <person name="Kuske C.R."/>
            <person name="Challacombe J.F."/>
            <person name="Daligault H.E."/>
            <person name="Davenport K.W."/>
            <person name="Johnson S.L."/>
            <person name="Siddaramappa S."/>
            <person name="Petersen J.M."/>
        </authorList>
    </citation>
    <scope>NUCLEOTIDE SEQUENCE [LARGE SCALE GENOMIC DNA]</scope>
    <source>
        <strain evidence="4">CA97-1460</strain>
    </source>
</reference>
<dbReference type="InterPro" id="IPR045864">
    <property type="entry name" value="aa-tRNA-synth_II/BPL/LPL"/>
</dbReference>
<dbReference type="AlphaFoldDB" id="A0A1J0KRQ9"/>
<evidence type="ECO:0000259" key="2">
    <source>
        <dbReference type="PROSITE" id="PS51733"/>
    </source>
</evidence>
<dbReference type="EMBL" id="CP009654">
    <property type="protein sequence ID" value="APC96399.1"/>
    <property type="molecule type" value="Genomic_DNA"/>
</dbReference>